<gene>
    <name evidence="2" type="ORF">KK1_017688</name>
</gene>
<dbReference type="Pfam" id="PF22936">
    <property type="entry name" value="Pol_BBD"/>
    <property type="match status" value="1"/>
</dbReference>
<dbReference type="InterPro" id="IPR054722">
    <property type="entry name" value="PolX-like_BBD"/>
</dbReference>
<keyword evidence="3" id="KW-1185">Reference proteome</keyword>
<dbReference type="OMA" id="GNNHEVA"/>
<name>A0A151T7V2_CAJCA</name>
<reference evidence="2 3" key="1">
    <citation type="journal article" date="2012" name="Nat. Biotechnol.">
        <title>Draft genome sequence of pigeonpea (Cajanus cajan), an orphan legume crop of resource-poor farmers.</title>
        <authorList>
            <person name="Varshney R.K."/>
            <person name="Chen W."/>
            <person name="Li Y."/>
            <person name="Bharti A.K."/>
            <person name="Saxena R.K."/>
            <person name="Schlueter J.A."/>
            <person name="Donoghue M.T."/>
            <person name="Azam S."/>
            <person name="Fan G."/>
            <person name="Whaley A.M."/>
            <person name="Farmer A.D."/>
            <person name="Sheridan J."/>
            <person name="Iwata A."/>
            <person name="Tuteja R."/>
            <person name="Penmetsa R.V."/>
            <person name="Wu W."/>
            <person name="Upadhyaya H.D."/>
            <person name="Yang S.P."/>
            <person name="Shah T."/>
            <person name="Saxena K.B."/>
            <person name="Michael T."/>
            <person name="McCombie W.R."/>
            <person name="Yang B."/>
            <person name="Zhang G."/>
            <person name="Yang H."/>
            <person name="Wang J."/>
            <person name="Spillane C."/>
            <person name="Cook D.R."/>
            <person name="May G.D."/>
            <person name="Xu X."/>
            <person name="Jackson S.A."/>
        </authorList>
    </citation>
    <scope>NUCLEOTIDE SEQUENCE [LARGE SCALE GENOMIC DNA]</scope>
    <source>
        <strain evidence="3">cv. Asha</strain>
    </source>
</reference>
<dbReference type="Gramene" id="C.cajan_17179.t">
    <property type="protein sequence ID" value="C.cajan_17179.t.cds1"/>
    <property type="gene ID" value="C.cajan_17179"/>
</dbReference>
<dbReference type="Proteomes" id="UP000075243">
    <property type="component" value="Chromosome 8"/>
</dbReference>
<dbReference type="AlphaFoldDB" id="A0A151T7V2"/>
<evidence type="ECO:0000313" key="3">
    <source>
        <dbReference type="Proteomes" id="UP000075243"/>
    </source>
</evidence>
<organism evidence="2 3">
    <name type="scientific">Cajanus cajan</name>
    <name type="common">Pigeon pea</name>
    <name type="synonym">Cajanus indicus</name>
    <dbReference type="NCBI Taxonomy" id="3821"/>
    <lineage>
        <taxon>Eukaryota</taxon>
        <taxon>Viridiplantae</taxon>
        <taxon>Streptophyta</taxon>
        <taxon>Embryophyta</taxon>
        <taxon>Tracheophyta</taxon>
        <taxon>Spermatophyta</taxon>
        <taxon>Magnoliopsida</taxon>
        <taxon>eudicotyledons</taxon>
        <taxon>Gunneridae</taxon>
        <taxon>Pentapetalae</taxon>
        <taxon>rosids</taxon>
        <taxon>fabids</taxon>
        <taxon>Fabales</taxon>
        <taxon>Fabaceae</taxon>
        <taxon>Papilionoideae</taxon>
        <taxon>50 kb inversion clade</taxon>
        <taxon>NPAAA clade</taxon>
        <taxon>indigoferoid/millettioid clade</taxon>
        <taxon>Phaseoleae</taxon>
        <taxon>Cajanus</taxon>
    </lineage>
</organism>
<accession>A0A151T7V2</accession>
<evidence type="ECO:0000313" key="2">
    <source>
        <dbReference type="EMBL" id="KYP63123.1"/>
    </source>
</evidence>
<protein>
    <submittedName>
        <fullName evidence="2">Retrovirus-related Pol polyprotein from transposon TNT 1-94</fullName>
    </submittedName>
</protein>
<evidence type="ECO:0000259" key="1">
    <source>
        <dbReference type="Pfam" id="PF22936"/>
    </source>
</evidence>
<dbReference type="EMBL" id="CM003610">
    <property type="protein sequence ID" value="KYP63123.1"/>
    <property type="molecule type" value="Genomic_DNA"/>
</dbReference>
<sequence length="99" mass="10838">MENQDKSKIVGIGDIILTTSIGCRLVLKDVRHVPAMRLNLISIGKLDDAGLMNYFGDGKWKLGKGSLVMARGKKEGSLYVMQAKLCKGEINITTDDIEV</sequence>
<proteinExistence type="predicted"/>
<feature type="domain" description="Retrovirus-related Pol polyprotein from transposon TNT 1-94-like beta-barrel" evidence="1">
    <location>
        <begin position="1"/>
        <end position="50"/>
    </location>
</feature>